<protein>
    <submittedName>
        <fullName evidence="2">Uncharacterized protein</fullName>
    </submittedName>
</protein>
<dbReference type="AlphaFoldDB" id="A0A5B7DRJ1"/>
<proteinExistence type="predicted"/>
<keyword evidence="3" id="KW-1185">Reference proteome</keyword>
<evidence type="ECO:0000256" key="1">
    <source>
        <dbReference type="SAM" id="MobiDB-lite"/>
    </source>
</evidence>
<evidence type="ECO:0000313" key="3">
    <source>
        <dbReference type="Proteomes" id="UP000324222"/>
    </source>
</evidence>
<organism evidence="2 3">
    <name type="scientific">Portunus trituberculatus</name>
    <name type="common">Swimming crab</name>
    <name type="synonym">Neptunus trituberculatus</name>
    <dbReference type="NCBI Taxonomy" id="210409"/>
    <lineage>
        <taxon>Eukaryota</taxon>
        <taxon>Metazoa</taxon>
        <taxon>Ecdysozoa</taxon>
        <taxon>Arthropoda</taxon>
        <taxon>Crustacea</taxon>
        <taxon>Multicrustacea</taxon>
        <taxon>Malacostraca</taxon>
        <taxon>Eumalacostraca</taxon>
        <taxon>Eucarida</taxon>
        <taxon>Decapoda</taxon>
        <taxon>Pleocyemata</taxon>
        <taxon>Brachyura</taxon>
        <taxon>Eubrachyura</taxon>
        <taxon>Portunoidea</taxon>
        <taxon>Portunidae</taxon>
        <taxon>Portuninae</taxon>
        <taxon>Portunus</taxon>
    </lineage>
</organism>
<comment type="caution">
    <text evidence="2">The sequence shown here is derived from an EMBL/GenBank/DDBJ whole genome shotgun (WGS) entry which is preliminary data.</text>
</comment>
<evidence type="ECO:0000313" key="2">
    <source>
        <dbReference type="EMBL" id="MPC24312.1"/>
    </source>
</evidence>
<accession>A0A5B7DRJ1</accession>
<gene>
    <name evidence="2" type="ORF">E2C01_017393</name>
</gene>
<sequence>MAPGCDNYGYTGRQPLSPRLARIPPHRKSRAHHPDTSRQIAPPMKLPKRRKLEKTMPFPRR</sequence>
<reference evidence="2 3" key="1">
    <citation type="submission" date="2019-05" db="EMBL/GenBank/DDBJ databases">
        <title>Another draft genome of Portunus trituberculatus and its Hox gene families provides insights of decapod evolution.</title>
        <authorList>
            <person name="Jeong J.-H."/>
            <person name="Song I."/>
            <person name="Kim S."/>
            <person name="Choi T."/>
            <person name="Kim D."/>
            <person name="Ryu S."/>
            <person name="Kim W."/>
        </authorList>
    </citation>
    <scope>NUCLEOTIDE SEQUENCE [LARGE SCALE GENOMIC DNA]</scope>
    <source>
        <tissue evidence="2">Muscle</tissue>
    </source>
</reference>
<dbReference type="Proteomes" id="UP000324222">
    <property type="component" value="Unassembled WGS sequence"/>
</dbReference>
<feature type="region of interest" description="Disordered" evidence="1">
    <location>
        <begin position="1"/>
        <end position="61"/>
    </location>
</feature>
<dbReference type="EMBL" id="VSRR010001315">
    <property type="protein sequence ID" value="MPC24312.1"/>
    <property type="molecule type" value="Genomic_DNA"/>
</dbReference>
<name>A0A5B7DRJ1_PORTR</name>